<dbReference type="Proteomes" id="UP000184089">
    <property type="component" value="Unassembled WGS sequence"/>
</dbReference>
<dbReference type="Pfam" id="PF20124">
    <property type="entry name" value="DUF6514"/>
    <property type="match status" value="1"/>
</dbReference>
<dbReference type="EMBL" id="FQVY01000001">
    <property type="protein sequence ID" value="SHF66334.1"/>
    <property type="molecule type" value="Genomic_DNA"/>
</dbReference>
<evidence type="ECO:0000313" key="3">
    <source>
        <dbReference type="Proteomes" id="UP000184089"/>
    </source>
</evidence>
<keyword evidence="4" id="KW-1185">Reference proteome</keyword>
<dbReference type="EMBL" id="WWVX01000001">
    <property type="protein sequence ID" value="MZL68597.1"/>
    <property type="molecule type" value="Genomic_DNA"/>
</dbReference>
<evidence type="ECO:0000313" key="1">
    <source>
        <dbReference type="EMBL" id="MZL68597.1"/>
    </source>
</evidence>
<sequence>MKTYTVNQTEICIEGITRTTYGLTGETVEISDISLDREKVEALAERCSRLEVSECHLYDIVEDSYGLPL</sequence>
<reference evidence="2" key="1">
    <citation type="submission" date="2016-11" db="EMBL/GenBank/DDBJ databases">
        <authorList>
            <person name="Varghese N."/>
            <person name="Submissions S."/>
        </authorList>
    </citation>
    <scope>NUCLEOTIDE SEQUENCE</scope>
    <source>
        <strain evidence="2">DSM 4029</strain>
    </source>
</reference>
<dbReference type="RefSeq" id="WP_021659338.1">
    <property type="nucleotide sequence ID" value="NZ_FQVY01000001.1"/>
</dbReference>
<gene>
    <name evidence="1" type="ORF">GT747_02245</name>
    <name evidence="2" type="ORF">SAMN05444424_0246</name>
</gene>
<reference evidence="1 4" key="3">
    <citation type="journal article" date="2019" name="Nat. Med.">
        <title>A library of human gut bacterial isolates paired with longitudinal multiomics data enables mechanistic microbiome research.</title>
        <authorList>
            <person name="Poyet M."/>
            <person name="Groussin M."/>
            <person name="Gibbons S.M."/>
            <person name="Avila-Pacheco J."/>
            <person name="Jiang X."/>
            <person name="Kearney S.M."/>
            <person name="Perrotta A.R."/>
            <person name="Berdy B."/>
            <person name="Zhao S."/>
            <person name="Lieberman T.D."/>
            <person name="Swanson P.K."/>
            <person name="Smith M."/>
            <person name="Roesemann S."/>
            <person name="Alexander J.E."/>
            <person name="Rich S.A."/>
            <person name="Livny J."/>
            <person name="Vlamakis H."/>
            <person name="Clish C."/>
            <person name="Bullock K."/>
            <person name="Deik A."/>
            <person name="Scott J."/>
            <person name="Pierce K.A."/>
            <person name="Xavier R.J."/>
            <person name="Alm E.J."/>
        </authorList>
    </citation>
    <scope>NUCLEOTIDE SEQUENCE [LARGE SCALE GENOMIC DNA]</scope>
    <source>
        <strain evidence="1 4">BIOML-A2</strain>
    </source>
</reference>
<proteinExistence type="predicted"/>
<reference evidence="3" key="2">
    <citation type="submission" date="2016-11" db="EMBL/GenBank/DDBJ databases">
        <authorList>
            <person name="Jaros S."/>
            <person name="Januszkiewicz K."/>
            <person name="Wedrychowicz H."/>
        </authorList>
    </citation>
    <scope>NUCLEOTIDE SEQUENCE [LARGE SCALE GENOMIC DNA]</scope>
    <source>
        <strain evidence="3">DSM 4029</strain>
    </source>
</reference>
<organism evidence="2 3">
    <name type="scientific">Bittarella massiliensis</name>
    <name type="common">ex Durand et al. 2017</name>
    <dbReference type="NCBI Taxonomy" id="1720313"/>
    <lineage>
        <taxon>Bacteria</taxon>
        <taxon>Bacillati</taxon>
        <taxon>Bacillota</taxon>
        <taxon>Clostridia</taxon>
        <taxon>Eubacteriales</taxon>
        <taxon>Oscillospiraceae</taxon>
        <taxon>Bittarella (ex Durand et al. 2017)</taxon>
    </lineage>
</organism>
<comment type="caution">
    <text evidence="2">The sequence shown here is derived from an EMBL/GenBank/DDBJ whole genome shotgun (WGS) entry which is preliminary data.</text>
</comment>
<protein>
    <submittedName>
        <fullName evidence="2">Uncharacterized protein</fullName>
    </submittedName>
</protein>
<dbReference type="InterPro" id="IPR017016">
    <property type="entry name" value="UCP033595"/>
</dbReference>
<dbReference type="Proteomes" id="UP000474718">
    <property type="component" value="Unassembled WGS sequence"/>
</dbReference>
<dbReference type="AlphaFoldDB" id="A0AAQ1MB16"/>
<evidence type="ECO:0000313" key="4">
    <source>
        <dbReference type="Proteomes" id="UP000474718"/>
    </source>
</evidence>
<accession>A0AAQ1MB16</accession>
<name>A0AAQ1MB16_9FIRM</name>
<evidence type="ECO:0000313" key="2">
    <source>
        <dbReference type="EMBL" id="SHF66334.1"/>
    </source>
</evidence>